<dbReference type="Proteomes" id="UP000266016">
    <property type="component" value="Unassembled WGS sequence"/>
</dbReference>
<evidence type="ECO:0000313" key="2">
    <source>
        <dbReference type="Proteomes" id="UP000266016"/>
    </source>
</evidence>
<dbReference type="EMBL" id="QWVS01000071">
    <property type="protein sequence ID" value="RID81474.1"/>
    <property type="molecule type" value="Genomic_DNA"/>
</dbReference>
<comment type="caution">
    <text evidence="1">The sequence shown here is derived from an EMBL/GenBank/DDBJ whole genome shotgun (WGS) entry which is preliminary data.</text>
</comment>
<keyword evidence="2" id="KW-1185">Reference proteome</keyword>
<evidence type="ECO:0000313" key="1">
    <source>
        <dbReference type="EMBL" id="RID81474.1"/>
    </source>
</evidence>
<name>A0A398AWP0_9BACI</name>
<gene>
    <name evidence="1" type="ORF">D1953_20640</name>
</gene>
<dbReference type="RefSeq" id="WP_119119032.1">
    <property type="nucleotide sequence ID" value="NZ_QWVS01000071.1"/>
</dbReference>
<organism evidence="1 2">
    <name type="scientific">Peribacillus asahii</name>
    <dbReference type="NCBI Taxonomy" id="228899"/>
    <lineage>
        <taxon>Bacteria</taxon>
        <taxon>Bacillati</taxon>
        <taxon>Bacillota</taxon>
        <taxon>Bacilli</taxon>
        <taxon>Bacillales</taxon>
        <taxon>Bacillaceae</taxon>
        <taxon>Peribacillus</taxon>
    </lineage>
</organism>
<reference evidence="1 2" key="1">
    <citation type="submission" date="2018-08" db="EMBL/GenBank/DDBJ databases">
        <title>Bacillus jemisoniae sp. nov., Bacillus chryseoplanitiae sp. nov., Bacillus resnikiae sp. nov., and Bacillus frankliniae sp. nov., isolated from Viking spacecraft and associated surfaces.</title>
        <authorList>
            <person name="Seuylemezian A."/>
            <person name="Vaishampayan P."/>
        </authorList>
    </citation>
    <scope>NUCLEOTIDE SEQUENCE [LARGE SCALE GENOMIC DNA]</scope>
    <source>
        <strain evidence="1 2">MA001</strain>
    </source>
</reference>
<dbReference type="AlphaFoldDB" id="A0A398AWP0"/>
<protein>
    <submittedName>
        <fullName evidence="1">Uncharacterized protein</fullName>
    </submittedName>
</protein>
<proteinExistence type="predicted"/>
<accession>A0A398AWP0</accession>
<sequence>IPLLQLWEQSITGQITLRGVFVTPGSFRLSLAGPLTGTERLEGKNGNKVATAFLDILDISIAILLLRGSIVVEGTFIGAREFTLVVSGPIFGMPIPEPSLPDLRDDYTLYKKVITNQFHFNP</sequence>
<feature type="non-terminal residue" evidence="1">
    <location>
        <position position="1"/>
    </location>
</feature>